<evidence type="ECO:0000313" key="2">
    <source>
        <dbReference type="Proteomes" id="UP000324897"/>
    </source>
</evidence>
<evidence type="ECO:0000313" key="1">
    <source>
        <dbReference type="EMBL" id="TVU45091.1"/>
    </source>
</evidence>
<proteinExistence type="predicted"/>
<evidence type="ECO:0008006" key="3">
    <source>
        <dbReference type="Google" id="ProtNLM"/>
    </source>
</evidence>
<sequence>MAKRRSDERDGERTPKRRQQHLYLVFDDWSQGYSIRKLDLCDTNPSSDSGYDDDEASETPHAVAGVAADPRLPSTVFRMPAERGLPQYFASAFGTMILAMQPGERAAGLFPVFDVRARGSIWGPQLHPDPPNPVYFTVGGDRLFALAAGSFQYQLYPPPLEHAGGQNCVWQWYQLPKPPFKRKHVVSHALHPDGRTIFVSTERRGAAATFAFDTEAAAAGFEWKRHGEWALPFDGPAHFDAALDAFVGLSKDPDALGHLCSCDAAPAPAATSSDGGDDDGQRAVRARKLSKEKFFSEDPAETHVGARLLHIGRSKFCLVQCVSTEDGRVDDEDQLEEEEEDVPRPRRHLFRLTTFSLKYDKNGDVTTGTSRRVQYCRVPKASTESLLKNPLAFWM</sequence>
<dbReference type="InterPro" id="IPR012871">
    <property type="entry name" value="DUF1668_ORYSA"/>
</dbReference>
<name>A0A5J9WAQ7_9POAL</name>
<dbReference type="Proteomes" id="UP000324897">
    <property type="component" value="Chromosome 5"/>
</dbReference>
<dbReference type="Gramene" id="TVU45091">
    <property type="protein sequence ID" value="TVU45091"/>
    <property type="gene ID" value="EJB05_04562"/>
</dbReference>
<dbReference type="Pfam" id="PF07893">
    <property type="entry name" value="DUF1668"/>
    <property type="match status" value="1"/>
</dbReference>
<dbReference type="OrthoDB" id="635005at2759"/>
<reference evidence="1 2" key="1">
    <citation type="journal article" date="2019" name="Sci. Rep.">
        <title>A high-quality genome of Eragrostis curvula grass provides insights into Poaceae evolution and supports new strategies to enhance forage quality.</title>
        <authorList>
            <person name="Carballo J."/>
            <person name="Santos B.A.C.M."/>
            <person name="Zappacosta D."/>
            <person name="Garbus I."/>
            <person name="Selva J.P."/>
            <person name="Gallo C.A."/>
            <person name="Diaz A."/>
            <person name="Albertini E."/>
            <person name="Caccamo M."/>
            <person name="Echenique V."/>
        </authorList>
    </citation>
    <scope>NUCLEOTIDE SEQUENCE [LARGE SCALE GENOMIC DNA]</scope>
    <source>
        <strain evidence="2">cv. Victoria</strain>
        <tissue evidence="1">Leaf</tissue>
    </source>
</reference>
<keyword evidence="2" id="KW-1185">Reference proteome</keyword>
<dbReference type="PANTHER" id="PTHR33085">
    <property type="entry name" value="OS12G0113100 PROTEIN-RELATED"/>
    <property type="match status" value="1"/>
</dbReference>
<dbReference type="EMBL" id="RWGY01000004">
    <property type="protein sequence ID" value="TVU45091.1"/>
    <property type="molecule type" value="Genomic_DNA"/>
</dbReference>
<gene>
    <name evidence="1" type="ORF">EJB05_04562</name>
</gene>
<feature type="non-terminal residue" evidence="1">
    <location>
        <position position="1"/>
    </location>
</feature>
<dbReference type="AlphaFoldDB" id="A0A5J9WAQ7"/>
<dbReference type="PANTHER" id="PTHR33085:SF62">
    <property type="entry name" value="OS03G0632600 PROTEIN"/>
    <property type="match status" value="1"/>
</dbReference>
<organism evidence="1 2">
    <name type="scientific">Eragrostis curvula</name>
    <name type="common">weeping love grass</name>
    <dbReference type="NCBI Taxonomy" id="38414"/>
    <lineage>
        <taxon>Eukaryota</taxon>
        <taxon>Viridiplantae</taxon>
        <taxon>Streptophyta</taxon>
        <taxon>Embryophyta</taxon>
        <taxon>Tracheophyta</taxon>
        <taxon>Spermatophyta</taxon>
        <taxon>Magnoliopsida</taxon>
        <taxon>Liliopsida</taxon>
        <taxon>Poales</taxon>
        <taxon>Poaceae</taxon>
        <taxon>PACMAD clade</taxon>
        <taxon>Chloridoideae</taxon>
        <taxon>Eragrostideae</taxon>
        <taxon>Eragrostidinae</taxon>
        <taxon>Eragrostis</taxon>
    </lineage>
</organism>
<protein>
    <recommendedName>
        <fullName evidence="3">DUF295 domain-containing protein</fullName>
    </recommendedName>
</protein>
<accession>A0A5J9WAQ7</accession>
<comment type="caution">
    <text evidence="1">The sequence shown here is derived from an EMBL/GenBank/DDBJ whole genome shotgun (WGS) entry which is preliminary data.</text>
</comment>